<evidence type="ECO:0000313" key="2">
    <source>
        <dbReference type="EMBL" id="CAH2403079.1"/>
    </source>
</evidence>
<organism evidence="2 3">
    <name type="scientific">Mesorhizobium escarrei</name>
    <dbReference type="NCBI Taxonomy" id="666018"/>
    <lineage>
        <taxon>Bacteria</taxon>
        <taxon>Pseudomonadati</taxon>
        <taxon>Pseudomonadota</taxon>
        <taxon>Alphaproteobacteria</taxon>
        <taxon>Hyphomicrobiales</taxon>
        <taxon>Phyllobacteriaceae</taxon>
        <taxon>Mesorhizobium</taxon>
    </lineage>
</organism>
<accession>A0ABM9E1Y2</accession>
<evidence type="ECO:0008006" key="4">
    <source>
        <dbReference type="Google" id="ProtNLM"/>
    </source>
</evidence>
<name>A0ABM9E1Y2_9HYPH</name>
<dbReference type="EMBL" id="CAKXZT010000131">
    <property type="protein sequence ID" value="CAH2403079.1"/>
    <property type="molecule type" value="Genomic_DNA"/>
</dbReference>
<comment type="caution">
    <text evidence="2">The sequence shown here is derived from an EMBL/GenBank/DDBJ whole genome shotgun (WGS) entry which is preliminary data.</text>
</comment>
<evidence type="ECO:0000256" key="1">
    <source>
        <dbReference type="SAM" id="MobiDB-lite"/>
    </source>
</evidence>
<keyword evidence="3" id="KW-1185">Reference proteome</keyword>
<dbReference type="Proteomes" id="UP001153050">
    <property type="component" value="Unassembled WGS sequence"/>
</dbReference>
<reference evidence="2 3" key="1">
    <citation type="submission" date="2022-03" db="EMBL/GenBank/DDBJ databases">
        <authorList>
            <person name="Brunel B."/>
        </authorList>
    </citation>
    <scope>NUCLEOTIDE SEQUENCE [LARGE SCALE GENOMIC DNA]</scope>
    <source>
        <strain evidence="2">STM5069sample</strain>
    </source>
</reference>
<gene>
    <name evidence="2" type="ORF">MES5069_360145</name>
</gene>
<evidence type="ECO:0000313" key="3">
    <source>
        <dbReference type="Proteomes" id="UP001153050"/>
    </source>
</evidence>
<feature type="region of interest" description="Disordered" evidence="1">
    <location>
        <begin position="1"/>
        <end position="22"/>
    </location>
</feature>
<proteinExistence type="predicted"/>
<sequence>MTSVRTPPSENPPYKRVRSHAKEACRHSVAEANILVETTGRKRDRSFAYRAYLECLRTGTELDSGG</sequence>
<protein>
    <recommendedName>
        <fullName evidence="4">DUF982 domain-containing protein</fullName>
    </recommendedName>
</protein>